<dbReference type="Proteomes" id="UP000054321">
    <property type="component" value="Unassembled WGS sequence"/>
</dbReference>
<dbReference type="PROSITE" id="PS51677">
    <property type="entry name" value="NODB"/>
    <property type="match status" value="1"/>
</dbReference>
<evidence type="ECO:0000256" key="1">
    <source>
        <dbReference type="ARBA" id="ARBA00001941"/>
    </source>
</evidence>
<evidence type="ECO:0000259" key="6">
    <source>
        <dbReference type="PROSITE" id="PS51677"/>
    </source>
</evidence>
<evidence type="ECO:0000256" key="5">
    <source>
        <dbReference type="ARBA" id="ARBA00048494"/>
    </source>
</evidence>
<dbReference type="InterPro" id="IPR050248">
    <property type="entry name" value="Polysacc_deacetylase_ArnD"/>
</dbReference>
<keyword evidence="2" id="KW-0146">Chitin degradation</keyword>
<dbReference type="HOGENOM" id="CLU_021264_3_0_1"/>
<feature type="domain" description="NodB homology" evidence="6">
    <location>
        <begin position="51"/>
        <end position="243"/>
    </location>
</feature>
<dbReference type="Gene3D" id="3.20.20.370">
    <property type="entry name" value="Glycoside hydrolase/deacetylase"/>
    <property type="match status" value="1"/>
</dbReference>
<name>A0A0C3HHH0_OIDMZ</name>
<dbReference type="InParanoid" id="A0A0C3HHH0"/>
<dbReference type="PANTHER" id="PTHR10587:SF137">
    <property type="entry name" value="4-DEOXY-4-FORMAMIDO-L-ARABINOSE-PHOSPHOUNDECAPRENOL DEFORMYLASE ARND-RELATED"/>
    <property type="match status" value="1"/>
</dbReference>
<dbReference type="SUPFAM" id="SSF88713">
    <property type="entry name" value="Glycoside hydrolase/deacetylase"/>
    <property type="match status" value="1"/>
</dbReference>
<dbReference type="GO" id="GO:0005975">
    <property type="term" value="P:carbohydrate metabolic process"/>
    <property type="evidence" value="ECO:0007669"/>
    <property type="project" value="InterPro"/>
</dbReference>
<dbReference type="GO" id="GO:0009272">
    <property type="term" value="P:fungal-type cell wall biogenesis"/>
    <property type="evidence" value="ECO:0007669"/>
    <property type="project" value="UniProtKB-ARBA"/>
</dbReference>
<evidence type="ECO:0000313" key="8">
    <source>
        <dbReference type="Proteomes" id="UP000054321"/>
    </source>
</evidence>
<reference evidence="8" key="2">
    <citation type="submission" date="2015-01" db="EMBL/GenBank/DDBJ databases">
        <title>Evolutionary Origins and Diversification of the Mycorrhizal Mutualists.</title>
        <authorList>
            <consortium name="DOE Joint Genome Institute"/>
            <consortium name="Mycorrhizal Genomics Consortium"/>
            <person name="Kohler A."/>
            <person name="Kuo A."/>
            <person name="Nagy L.G."/>
            <person name="Floudas D."/>
            <person name="Copeland A."/>
            <person name="Barry K.W."/>
            <person name="Cichocki N."/>
            <person name="Veneault-Fourrey C."/>
            <person name="LaButti K."/>
            <person name="Lindquist E.A."/>
            <person name="Lipzen A."/>
            <person name="Lundell T."/>
            <person name="Morin E."/>
            <person name="Murat C."/>
            <person name="Riley R."/>
            <person name="Ohm R."/>
            <person name="Sun H."/>
            <person name="Tunlid A."/>
            <person name="Henrissat B."/>
            <person name="Grigoriev I.V."/>
            <person name="Hibbett D.S."/>
            <person name="Martin F."/>
        </authorList>
    </citation>
    <scope>NUCLEOTIDE SEQUENCE [LARGE SCALE GENOMIC DNA]</scope>
    <source>
        <strain evidence="8">Zn</strain>
    </source>
</reference>
<dbReference type="AlphaFoldDB" id="A0A0C3HHH0"/>
<evidence type="ECO:0000256" key="3">
    <source>
        <dbReference type="ARBA" id="ARBA00023285"/>
    </source>
</evidence>
<accession>A0A0C3HHH0</accession>
<dbReference type="OrthoDB" id="407355at2759"/>
<proteinExistence type="predicted"/>
<dbReference type="GO" id="GO:0006032">
    <property type="term" value="P:chitin catabolic process"/>
    <property type="evidence" value="ECO:0007669"/>
    <property type="project" value="UniProtKB-KW"/>
</dbReference>
<protein>
    <recommendedName>
        <fullName evidence="4">chitin deacetylase</fullName>
        <ecNumber evidence="4">3.5.1.41</ecNumber>
    </recommendedName>
</protein>
<organism evidence="7 8">
    <name type="scientific">Oidiodendron maius (strain Zn)</name>
    <dbReference type="NCBI Taxonomy" id="913774"/>
    <lineage>
        <taxon>Eukaryota</taxon>
        <taxon>Fungi</taxon>
        <taxon>Dikarya</taxon>
        <taxon>Ascomycota</taxon>
        <taxon>Pezizomycotina</taxon>
        <taxon>Leotiomycetes</taxon>
        <taxon>Leotiomycetes incertae sedis</taxon>
        <taxon>Myxotrichaceae</taxon>
        <taxon>Oidiodendron</taxon>
    </lineage>
</organism>
<dbReference type="InterPro" id="IPR011330">
    <property type="entry name" value="Glyco_hydro/deAcase_b/a-brl"/>
</dbReference>
<dbReference type="Pfam" id="PF01522">
    <property type="entry name" value="Polysacc_deac_1"/>
    <property type="match status" value="1"/>
</dbReference>
<reference evidence="7 8" key="1">
    <citation type="submission" date="2014-04" db="EMBL/GenBank/DDBJ databases">
        <authorList>
            <consortium name="DOE Joint Genome Institute"/>
            <person name="Kuo A."/>
            <person name="Martino E."/>
            <person name="Perotto S."/>
            <person name="Kohler A."/>
            <person name="Nagy L.G."/>
            <person name="Floudas D."/>
            <person name="Copeland A."/>
            <person name="Barry K.W."/>
            <person name="Cichocki N."/>
            <person name="Veneault-Fourrey C."/>
            <person name="LaButti K."/>
            <person name="Lindquist E.A."/>
            <person name="Lipzen A."/>
            <person name="Lundell T."/>
            <person name="Morin E."/>
            <person name="Murat C."/>
            <person name="Sun H."/>
            <person name="Tunlid A."/>
            <person name="Henrissat B."/>
            <person name="Grigoriev I.V."/>
            <person name="Hibbett D.S."/>
            <person name="Martin F."/>
            <person name="Nordberg H.P."/>
            <person name="Cantor M.N."/>
            <person name="Hua S.X."/>
        </authorList>
    </citation>
    <scope>NUCLEOTIDE SEQUENCE [LARGE SCALE GENOMIC DNA]</scope>
    <source>
        <strain evidence="7 8">Zn</strain>
    </source>
</reference>
<keyword evidence="8" id="KW-1185">Reference proteome</keyword>
<dbReference type="EC" id="3.5.1.41" evidence="4"/>
<gene>
    <name evidence="7" type="ORF">OIDMADRAFT_186413</name>
</gene>
<evidence type="ECO:0000256" key="4">
    <source>
        <dbReference type="ARBA" id="ARBA00024056"/>
    </source>
</evidence>
<keyword evidence="2" id="KW-0624">Polysaccharide degradation</keyword>
<comment type="catalytic activity">
    <reaction evidence="5">
        <text>[(1-&gt;4)-N-acetyl-beta-D-glucosaminyl](n) + n H2O = chitosan + n acetate</text>
        <dbReference type="Rhea" id="RHEA:10464"/>
        <dbReference type="Rhea" id="RHEA-COMP:9593"/>
        <dbReference type="Rhea" id="RHEA-COMP:9597"/>
        <dbReference type="ChEBI" id="CHEBI:15377"/>
        <dbReference type="ChEBI" id="CHEBI:17029"/>
        <dbReference type="ChEBI" id="CHEBI:30089"/>
        <dbReference type="ChEBI" id="CHEBI:57704"/>
        <dbReference type="EC" id="3.5.1.41"/>
    </reaction>
    <physiologicalReaction direction="left-to-right" evidence="5">
        <dbReference type="Rhea" id="RHEA:10465"/>
    </physiologicalReaction>
</comment>
<dbReference type="PANTHER" id="PTHR10587">
    <property type="entry name" value="GLYCOSYL TRANSFERASE-RELATED"/>
    <property type="match status" value="1"/>
</dbReference>
<dbReference type="GO" id="GO:0004099">
    <property type="term" value="F:chitin deacetylase activity"/>
    <property type="evidence" value="ECO:0007669"/>
    <property type="project" value="UniProtKB-EC"/>
</dbReference>
<keyword evidence="3" id="KW-0170">Cobalt</keyword>
<evidence type="ECO:0000256" key="2">
    <source>
        <dbReference type="ARBA" id="ARBA00023024"/>
    </source>
</evidence>
<dbReference type="STRING" id="913774.A0A0C3HHH0"/>
<keyword evidence="2" id="KW-0119">Carbohydrate metabolism</keyword>
<dbReference type="EMBL" id="KN832870">
    <property type="protein sequence ID" value="KIN07631.1"/>
    <property type="molecule type" value="Genomic_DNA"/>
</dbReference>
<evidence type="ECO:0000313" key="7">
    <source>
        <dbReference type="EMBL" id="KIN07631.1"/>
    </source>
</evidence>
<sequence length="243" mass="27258">MNLLLLGLLAFLFLLFLIGYTIYKPPHLLVRFLQWKYPAVLFHVPLPSSHRVMALTLDDAPSRETGRILDVLKTYGARATFFVIGAHAEAYPELVQRIHDEGHEVGNHMWRDEPTIKIPFDELRPQLAKVESLLPSNEQGAKYFRPGSGIFSSKMVRAAASMGYKTVLGNIFPFDPQVPIPWINSWHVLSMARPGGIIILHENRPWSVDQLDLVLKGLTATGWKVESVGGLLKTAKKLQTKAA</sequence>
<comment type="cofactor">
    <cofactor evidence="1">
        <name>Co(2+)</name>
        <dbReference type="ChEBI" id="CHEBI:48828"/>
    </cofactor>
</comment>
<dbReference type="InterPro" id="IPR002509">
    <property type="entry name" value="NODB_dom"/>
</dbReference>